<gene>
    <name evidence="2" type="ORF">ABW18_08780</name>
</gene>
<protein>
    <submittedName>
        <fullName evidence="2">Membrane protein</fullName>
    </submittedName>
</protein>
<proteinExistence type="predicted"/>
<dbReference type="InterPro" id="IPR038750">
    <property type="entry name" value="YczE/YyaS-like"/>
</dbReference>
<feature type="transmembrane region" description="Helical" evidence="1">
    <location>
        <begin position="162"/>
        <end position="185"/>
    </location>
</feature>
<keyword evidence="1" id="KW-0472">Membrane</keyword>
<keyword evidence="3" id="KW-1185">Reference proteome</keyword>
<feature type="transmembrane region" description="Helical" evidence="1">
    <location>
        <begin position="52"/>
        <end position="70"/>
    </location>
</feature>
<dbReference type="PANTHER" id="PTHR40078">
    <property type="entry name" value="INTEGRAL MEMBRANE PROTEIN-RELATED"/>
    <property type="match status" value="1"/>
</dbReference>
<sequence>MLDGYYVRRIFWALVGIAVLSLGSAVLRVGQVGVDPYTAANIGISNTLGIDLGTYQLISNAVLFIPMLLWGRQYIGIGSIMNMILVGYFVQWFSTWLDPYFSDNPAAWQKMIMFAIGITFFCYGASLYMTSALGNSPYDAVAPIIVDHSKMPYRAVRTCQDLVFVVLAVIFHGTIGAGTVVTAFFTGPLIETFTEKVNKPLMRKDLTAASAKKSRVVMGRSHF</sequence>
<dbReference type="Pfam" id="PF19700">
    <property type="entry name" value="DUF6198"/>
    <property type="match status" value="1"/>
</dbReference>
<organism evidence="2 3">
    <name type="scientific">Gordonia jacobaea</name>
    <dbReference type="NCBI Taxonomy" id="122202"/>
    <lineage>
        <taxon>Bacteria</taxon>
        <taxon>Bacillati</taxon>
        <taxon>Actinomycetota</taxon>
        <taxon>Actinomycetes</taxon>
        <taxon>Mycobacteriales</taxon>
        <taxon>Gordoniaceae</taxon>
        <taxon>Gordonia</taxon>
    </lineage>
</organism>
<accession>A0ABR5IF94</accession>
<feature type="transmembrane region" description="Helical" evidence="1">
    <location>
        <begin position="106"/>
        <end position="128"/>
    </location>
</feature>
<keyword evidence="1" id="KW-0812">Transmembrane</keyword>
<dbReference type="PANTHER" id="PTHR40078:SF1">
    <property type="entry name" value="INTEGRAL MEMBRANE PROTEIN"/>
    <property type="match status" value="1"/>
</dbReference>
<reference evidence="2 3" key="1">
    <citation type="submission" date="2015-05" db="EMBL/GenBank/DDBJ databases">
        <title>Draft genome sequence of the bacterium Gordonia jacobaea a new member of the Gordonia genus.</title>
        <authorList>
            <person name="Jimenez-Galisteo G."/>
            <person name="Dominguez A."/>
            <person name="Munoz E."/>
            <person name="Vinas M."/>
        </authorList>
    </citation>
    <scope>NUCLEOTIDE SEQUENCE [LARGE SCALE GENOMIC DNA]</scope>
    <source>
        <strain evidence="3">mv1</strain>
    </source>
</reference>
<evidence type="ECO:0000313" key="3">
    <source>
        <dbReference type="Proteomes" id="UP000037247"/>
    </source>
</evidence>
<dbReference type="Proteomes" id="UP000037247">
    <property type="component" value="Unassembled WGS sequence"/>
</dbReference>
<keyword evidence="1" id="KW-1133">Transmembrane helix</keyword>
<name>A0ABR5IF94_9ACTN</name>
<evidence type="ECO:0000313" key="2">
    <source>
        <dbReference type="EMBL" id="KNA92328.1"/>
    </source>
</evidence>
<comment type="caution">
    <text evidence="2">The sequence shown here is derived from an EMBL/GenBank/DDBJ whole genome shotgun (WGS) entry which is preliminary data.</text>
</comment>
<dbReference type="EMBL" id="LDTZ01000015">
    <property type="protein sequence ID" value="KNA92328.1"/>
    <property type="molecule type" value="Genomic_DNA"/>
</dbReference>
<feature type="transmembrane region" description="Helical" evidence="1">
    <location>
        <begin position="77"/>
        <end position="94"/>
    </location>
</feature>
<evidence type="ECO:0000256" key="1">
    <source>
        <dbReference type="SAM" id="Phobius"/>
    </source>
</evidence>